<gene>
    <name evidence="1" type="ORF">Indivirus_11_1</name>
</gene>
<name>A0A1V0SEA5_9VIRU</name>
<reference evidence="1" key="1">
    <citation type="journal article" date="2017" name="Science">
        <title>Giant viruses with an expanded complement of translation system components.</title>
        <authorList>
            <person name="Schulz F."/>
            <person name="Yutin N."/>
            <person name="Ivanova N.N."/>
            <person name="Ortega D.R."/>
            <person name="Lee T.K."/>
            <person name="Vierheilig J."/>
            <person name="Daims H."/>
            <person name="Horn M."/>
            <person name="Wagner M."/>
            <person name="Jensen G.J."/>
            <person name="Kyrpides N.C."/>
            <person name="Koonin E.V."/>
            <person name="Woyke T."/>
        </authorList>
    </citation>
    <scope>NUCLEOTIDE SEQUENCE</scope>
    <source>
        <strain evidence="1">ILV1</strain>
    </source>
</reference>
<protein>
    <submittedName>
        <fullName evidence="1">Uncharacterized protein</fullName>
    </submittedName>
</protein>
<evidence type="ECO:0000313" key="1">
    <source>
        <dbReference type="EMBL" id="ARF10057.1"/>
    </source>
</evidence>
<sequence length="150" mass="17646">MKESEKVYNYCVDQYNTNSNFPKNFMGAKLMVFKNLYGNNKKPIPYDILTYEVKDFFSNLQSAYSNLENGNIQFFKMSYKNTKKNQTITIRKDCISNNGVYYSVLGKVNNFNSQIDSNNIICDCKLLYDKVSNNYYFYVPNYVDCIKRVT</sequence>
<dbReference type="EMBL" id="KY684095">
    <property type="protein sequence ID" value="ARF10057.1"/>
    <property type="molecule type" value="Genomic_DNA"/>
</dbReference>
<accession>A0A1V0SEA5</accession>
<proteinExistence type="predicted"/>
<organism evidence="1">
    <name type="scientific">Indivirus ILV1</name>
    <dbReference type="NCBI Taxonomy" id="1977633"/>
    <lineage>
        <taxon>Viruses</taxon>
        <taxon>Varidnaviria</taxon>
        <taxon>Bamfordvirae</taxon>
        <taxon>Nucleocytoviricota</taxon>
        <taxon>Megaviricetes</taxon>
        <taxon>Imitervirales</taxon>
        <taxon>Mimiviridae</taxon>
        <taxon>Klosneuvirinae</taxon>
        <taxon>Indivirus</taxon>
    </lineage>
</organism>